<feature type="transmembrane region" description="Helical" evidence="1">
    <location>
        <begin position="72"/>
        <end position="91"/>
    </location>
</feature>
<evidence type="ECO:0000259" key="2">
    <source>
        <dbReference type="Pfam" id="PF20152"/>
    </source>
</evidence>
<evidence type="ECO:0000313" key="4">
    <source>
        <dbReference type="Proteomes" id="UP000807306"/>
    </source>
</evidence>
<organism evidence="3 4">
    <name type="scientific">Crepidotus variabilis</name>
    <dbReference type="NCBI Taxonomy" id="179855"/>
    <lineage>
        <taxon>Eukaryota</taxon>
        <taxon>Fungi</taxon>
        <taxon>Dikarya</taxon>
        <taxon>Basidiomycota</taxon>
        <taxon>Agaricomycotina</taxon>
        <taxon>Agaricomycetes</taxon>
        <taxon>Agaricomycetidae</taxon>
        <taxon>Agaricales</taxon>
        <taxon>Agaricineae</taxon>
        <taxon>Crepidotaceae</taxon>
        <taxon>Crepidotus</taxon>
    </lineage>
</organism>
<keyword evidence="1" id="KW-1133">Transmembrane helix</keyword>
<dbReference type="AlphaFoldDB" id="A0A9P6ECG3"/>
<dbReference type="InterPro" id="IPR045339">
    <property type="entry name" value="DUF6534"/>
</dbReference>
<evidence type="ECO:0000256" key="1">
    <source>
        <dbReference type="SAM" id="Phobius"/>
    </source>
</evidence>
<protein>
    <recommendedName>
        <fullName evidence="2">DUF6534 domain-containing protein</fullName>
    </recommendedName>
</protein>
<keyword evidence="1" id="KW-0472">Membrane</keyword>
<sequence length="165" mass="18168">MHLAQATVIASSRYYSALRLKAELLVKTTAIQGGAAALCVLLISATLCYIFHFHRSGNKRTDSIVNKLIIYAIERAIATSLCAILSVLLYYFCSGTYYFLIPQLANTHLYLISAVSRLTSREALREQAEPSFHFSHLDMTTTTRGDRIIGSGPISSTILAKDSDC</sequence>
<dbReference type="EMBL" id="MU157872">
    <property type="protein sequence ID" value="KAF9526363.1"/>
    <property type="molecule type" value="Genomic_DNA"/>
</dbReference>
<dbReference type="OrthoDB" id="3053610at2759"/>
<gene>
    <name evidence="3" type="ORF">CPB83DRAFT_908473</name>
</gene>
<feature type="transmembrane region" description="Helical" evidence="1">
    <location>
        <begin position="30"/>
        <end position="51"/>
    </location>
</feature>
<name>A0A9P6ECG3_9AGAR</name>
<proteinExistence type="predicted"/>
<dbReference type="Pfam" id="PF20152">
    <property type="entry name" value="DUF6534"/>
    <property type="match status" value="1"/>
</dbReference>
<accession>A0A9P6ECG3</accession>
<keyword evidence="4" id="KW-1185">Reference proteome</keyword>
<keyword evidence="1" id="KW-0812">Transmembrane</keyword>
<feature type="domain" description="DUF6534" evidence="2">
    <location>
        <begin position="36"/>
        <end position="122"/>
    </location>
</feature>
<dbReference type="Proteomes" id="UP000807306">
    <property type="component" value="Unassembled WGS sequence"/>
</dbReference>
<evidence type="ECO:0000313" key="3">
    <source>
        <dbReference type="EMBL" id="KAF9526363.1"/>
    </source>
</evidence>
<comment type="caution">
    <text evidence="3">The sequence shown here is derived from an EMBL/GenBank/DDBJ whole genome shotgun (WGS) entry which is preliminary data.</text>
</comment>
<reference evidence="3" key="1">
    <citation type="submission" date="2020-11" db="EMBL/GenBank/DDBJ databases">
        <authorList>
            <consortium name="DOE Joint Genome Institute"/>
            <person name="Ahrendt S."/>
            <person name="Riley R."/>
            <person name="Andreopoulos W."/>
            <person name="Labutti K."/>
            <person name="Pangilinan J."/>
            <person name="Ruiz-Duenas F.J."/>
            <person name="Barrasa J.M."/>
            <person name="Sanchez-Garcia M."/>
            <person name="Camarero S."/>
            <person name="Miyauchi S."/>
            <person name="Serrano A."/>
            <person name="Linde D."/>
            <person name="Babiker R."/>
            <person name="Drula E."/>
            <person name="Ayuso-Fernandez I."/>
            <person name="Pacheco R."/>
            <person name="Padilla G."/>
            <person name="Ferreira P."/>
            <person name="Barriuso J."/>
            <person name="Kellner H."/>
            <person name="Castanera R."/>
            <person name="Alfaro M."/>
            <person name="Ramirez L."/>
            <person name="Pisabarro A.G."/>
            <person name="Kuo A."/>
            <person name="Tritt A."/>
            <person name="Lipzen A."/>
            <person name="He G."/>
            <person name="Yan M."/>
            <person name="Ng V."/>
            <person name="Cullen D."/>
            <person name="Martin F."/>
            <person name="Rosso M.-N."/>
            <person name="Henrissat B."/>
            <person name="Hibbett D."/>
            <person name="Martinez A.T."/>
            <person name="Grigoriev I.V."/>
        </authorList>
    </citation>
    <scope>NUCLEOTIDE SEQUENCE</scope>
    <source>
        <strain evidence="3">CBS 506.95</strain>
    </source>
</reference>